<keyword evidence="7" id="KW-1185">Reference proteome</keyword>
<evidence type="ECO:0000313" key="6">
    <source>
        <dbReference type="EMBL" id="KAJ3092406.1"/>
    </source>
</evidence>
<evidence type="ECO:0000256" key="4">
    <source>
        <dbReference type="ARBA" id="ARBA00023125"/>
    </source>
</evidence>
<dbReference type="SUPFAM" id="SSF48334">
    <property type="entry name" value="DNA repair protein MutS, domain III"/>
    <property type="match status" value="1"/>
</dbReference>
<dbReference type="GO" id="GO:0005524">
    <property type="term" value="F:ATP binding"/>
    <property type="evidence" value="ECO:0007669"/>
    <property type="project" value="UniProtKB-KW"/>
</dbReference>
<keyword evidence="3" id="KW-0067">ATP-binding</keyword>
<dbReference type="AlphaFoldDB" id="A0AAD5SPX3"/>
<dbReference type="InterPro" id="IPR007861">
    <property type="entry name" value="DNA_mismatch_repair_MutS_clamp"/>
</dbReference>
<comment type="caution">
    <text evidence="6">The sequence shown here is derived from an EMBL/GenBank/DDBJ whole genome shotgun (WGS) entry which is preliminary data.</text>
</comment>
<comment type="similarity">
    <text evidence="1">Belongs to the DNA mismatch repair MutS family.</text>
</comment>
<dbReference type="SMART" id="SM00533">
    <property type="entry name" value="MUTSd"/>
    <property type="match status" value="1"/>
</dbReference>
<dbReference type="GO" id="GO:0032301">
    <property type="term" value="C:MutSalpha complex"/>
    <property type="evidence" value="ECO:0007669"/>
    <property type="project" value="TreeGrafter"/>
</dbReference>
<keyword evidence="2" id="KW-0547">Nucleotide-binding</keyword>
<dbReference type="PANTHER" id="PTHR11361">
    <property type="entry name" value="DNA MISMATCH REPAIR PROTEIN MUTS FAMILY MEMBER"/>
    <property type="match status" value="1"/>
</dbReference>
<dbReference type="Gene3D" id="1.10.1420.10">
    <property type="match status" value="2"/>
</dbReference>
<dbReference type="Gene3D" id="3.40.50.300">
    <property type="entry name" value="P-loop containing nucleotide triphosphate hydrolases"/>
    <property type="match status" value="1"/>
</dbReference>
<dbReference type="InterPro" id="IPR007696">
    <property type="entry name" value="DNA_mismatch_repair_MutS_core"/>
</dbReference>
<dbReference type="InterPro" id="IPR036187">
    <property type="entry name" value="DNA_mismatch_repair_MutS_sf"/>
</dbReference>
<dbReference type="GO" id="GO:0140664">
    <property type="term" value="F:ATP-dependent DNA damage sensor activity"/>
    <property type="evidence" value="ECO:0007669"/>
    <property type="project" value="InterPro"/>
</dbReference>
<dbReference type="GO" id="GO:0006298">
    <property type="term" value="P:mismatch repair"/>
    <property type="evidence" value="ECO:0007669"/>
    <property type="project" value="InterPro"/>
</dbReference>
<accession>A0AAD5SPX3</accession>
<evidence type="ECO:0000256" key="1">
    <source>
        <dbReference type="ARBA" id="ARBA00006271"/>
    </source>
</evidence>
<dbReference type="SMART" id="SM00534">
    <property type="entry name" value="MUTSac"/>
    <property type="match status" value="1"/>
</dbReference>
<organism evidence="6 7">
    <name type="scientific">Physocladia obscura</name>
    <dbReference type="NCBI Taxonomy" id="109957"/>
    <lineage>
        <taxon>Eukaryota</taxon>
        <taxon>Fungi</taxon>
        <taxon>Fungi incertae sedis</taxon>
        <taxon>Chytridiomycota</taxon>
        <taxon>Chytridiomycota incertae sedis</taxon>
        <taxon>Chytridiomycetes</taxon>
        <taxon>Chytridiales</taxon>
        <taxon>Chytriomycetaceae</taxon>
        <taxon>Physocladia</taxon>
    </lineage>
</organism>
<evidence type="ECO:0000256" key="2">
    <source>
        <dbReference type="ARBA" id="ARBA00022741"/>
    </source>
</evidence>
<gene>
    <name evidence="6" type="primary">MSH6_3</name>
    <name evidence="6" type="ORF">HK100_006948</name>
</gene>
<dbReference type="PANTHER" id="PTHR11361:SF148">
    <property type="entry name" value="DNA MISMATCH REPAIR PROTEIN MSH6"/>
    <property type="match status" value="1"/>
</dbReference>
<dbReference type="EMBL" id="JADGJH010003246">
    <property type="protein sequence ID" value="KAJ3092406.1"/>
    <property type="molecule type" value="Genomic_DNA"/>
</dbReference>
<sequence>MQALHGFADIFNFIVDSEKYTEKFKSKRLCILLSADKIISETLAAELKFFDEAFDHSDGLNTTEIIANAGYDEIYDAAAQNLEEIAAEFEAHRREKEKALGCKLSYRDLGKDLFQLEVPGSKKVPSSWILMTKTQAISRYYTPEIKEMLERYLEAREERDQAMKNVRSRMFARFDQHYPEWLTVIKRISDLDSLLSLAFCRAAMSGPLCRPEFVSGNVKSVFDVTELRHPCIRTDAGKEFIPNDTMLGGDGANMILLTGPNMGGKSTLLRQTCVAVIMAQLGCYVPASSCRMTPFERIFTRIGAHDNILAGQSTFMVELSETSKILREGSSRSLVILDELGRGTSTFDGFAIAFSVLYHLVTQTRCLGLFSTHYGMLTREHEVTFLYKLTHGACPKSFGMNVALLAGVPQSIVDTAEKVANEFESKLKVSNKHMSGLKEVKMSRQADFANLWKFCDNGGGNQLACQIFKSLLKR</sequence>
<dbReference type="InterPro" id="IPR027417">
    <property type="entry name" value="P-loop_NTPase"/>
</dbReference>
<dbReference type="Pfam" id="PF00488">
    <property type="entry name" value="MutS_V"/>
    <property type="match status" value="1"/>
</dbReference>
<proteinExistence type="inferred from homology"/>
<evidence type="ECO:0000256" key="3">
    <source>
        <dbReference type="ARBA" id="ARBA00022840"/>
    </source>
</evidence>
<feature type="domain" description="DNA mismatch repair proteins mutS family" evidence="5">
    <location>
        <begin position="333"/>
        <end position="349"/>
    </location>
</feature>
<protein>
    <submittedName>
        <fullName evidence="6">DNA mismatch repair protein msh6</fullName>
    </submittedName>
</protein>
<dbReference type="PROSITE" id="PS00486">
    <property type="entry name" value="DNA_MISMATCH_REPAIR_2"/>
    <property type="match status" value="1"/>
</dbReference>
<dbReference type="Pfam" id="PF05190">
    <property type="entry name" value="MutS_IV"/>
    <property type="match status" value="1"/>
</dbReference>
<name>A0AAD5SPX3_9FUNG</name>
<evidence type="ECO:0000313" key="7">
    <source>
        <dbReference type="Proteomes" id="UP001211907"/>
    </source>
</evidence>
<dbReference type="InterPro" id="IPR045076">
    <property type="entry name" value="MutS"/>
</dbReference>
<reference evidence="6" key="1">
    <citation type="submission" date="2020-05" db="EMBL/GenBank/DDBJ databases">
        <title>Phylogenomic resolution of chytrid fungi.</title>
        <authorList>
            <person name="Stajich J.E."/>
            <person name="Amses K."/>
            <person name="Simmons R."/>
            <person name="Seto K."/>
            <person name="Myers J."/>
            <person name="Bonds A."/>
            <person name="Quandt C.A."/>
            <person name="Barry K."/>
            <person name="Liu P."/>
            <person name="Grigoriev I."/>
            <person name="Longcore J.E."/>
            <person name="James T.Y."/>
        </authorList>
    </citation>
    <scope>NUCLEOTIDE SEQUENCE</scope>
    <source>
        <strain evidence="6">JEL0513</strain>
    </source>
</reference>
<evidence type="ECO:0000259" key="5">
    <source>
        <dbReference type="PROSITE" id="PS00486"/>
    </source>
</evidence>
<dbReference type="InterPro" id="IPR000432">
    <property type="entry name" value="DNA_mismatch_repair_MutS_C"/>
</dbReference>
<keyword evidence="4" id="KW-0238">DNA-binding</keyword>
<dbReference type="SUPFAM" id="SSF52540">
    <property type="entry name" value="P-loop containing nucleoside triphosphate hydrolases"/>
    <property type="match status" value="1"/>
</dbReference>
<dbReference type="FunFam" id="1.10.1420.10:FF:000005">
    <property type="entry name" value="DNA mismatch repair protein"/>
    <property type="match status" value="1"/>
</dbReference>
<dbReference type="Proteomes" id="UP001211907">
    <property type="component" value="Unassembled WGS sequence"/>
</dbReference>
<dbReference type="GO" id="GO:0030983">
    <property type="term" value="F:mismatched DNA binding"/>
    <property type="evidence" value="ECO:0007669"/>
    <property type="project" value="InterPro"/>
</dbReference>